<proteinExistence type="predicted"/>
<dbReference type="EMBL" id="KV417505">
    <property type="protein sequence ID" value="KZP28149.1"/>
    <property type="molecule type" value="Genomic_DNA"/>
</dbReference>
<feature type="compositionally biased region" description="Polar residues" evidence="1">
    <location>
        <begin position="61"/>
        <end position="73"/>
    </location>
</feature>
<feature type="region of interest" description="Disordered" evidence="1">
    <location>
        <begin position="15"/>
        <end position="110"/>
    </location>
</feature>
<accession>A0A166RD22</accession>
<keyword evidence="3" id="KW-1185">Reference proteome</keyword>
<dbReference type="OrthoDB" id="3202607at2759"/>
<evidence type="ECO:0000313" key="3">
    <source>
        <dbReference type="Proteomes" id="UP000076532"/>
    </source>
</evidence>
<protein>
    <submittedName>
        <fullName evidence="2">Uncharacterized protein</fullName>
    </submittedName>
</protein>
<organism evidence="2 3">
    <name type="scientific">Athelia psychrophila</name>
    <dbReference type="NCBI Taxonomy" id="1759441"/>
    <lineage>
        <taxon>Eukaryota</taxon>
        <taxon>Fungi</taxon>
        <taxon>Dikarya</taxon>
        <taxon>Basidiomycota</taxon>
        <taxon>Agaricomycotina</taxon>
        <taxon>Agaricomycetes</taxon>
        <taxon>Agaricomycetidae</taxon>
        <taxon>Atheliales</taxon>
        <taxon>Atheliaceae</taxon>
        <taxon>Athelia</taxon>
    </lineage>
</organism>
<evidence type="ECO:0000313" key="2">
    <source>
        <dbReference type="EMBL" id="KZP28149.1"/>
    </source>
</evidence>
<dbReference type="AlphaFoldDB" id="A0A166RD22"/>
<feature type="compositionally biased region" description="Basic residues" evidence="1">
    <location>
        <begin position="90"/>
        <end position="100"/>
    </location>
</feature>
<reference evidence="2 3" key="1">
    <citation type="journal article" date="2016" name="Mol. Biol. Evol.">
        <title>Comparative Genomics of Early-Diverging Mushroom-Forming Fungi Provides Insights into the Origins of Lignocellulose Decay Capabilities.</title>
        <authorList>
            <person name="Nagy L.G."/>
            <person name="Riley R."/>
            <person name="Tritt A."/>
            <person name="Adam C."/>
            <person name="Daum C."/>
            <person name="Floudas D."/>
            <person name="Sun H."/>
            <person name="Yadav J.S."/>
            <person name="Pangilinan J."/>
            <person name="Larsson K.H."/>
            <person name="Matsuura K."/>
            <person name="Barry K."/>
            <person name="Labutti K."/>
            <person name="Kuo R."/>
            <person name="Ohm R.A."/>
            <person name="Bhattacharya S.S."/>
            <person name="Shirouzu T."/>
            <person name="Yoshinaga Y."/>
            <person name="Martin F.M."/>
            <person name="Grigoriev I.V."/>
            <person name="Hibbett D.S."/>
        </authorList>
    </citation>
    <scope>NUCLEOTIDE SEQUENCE [LARGE SCALE GENOMIC DNA]</scope>
    <source>
        <strain evidence="2 3">CBS 109695</strain>
    </source>
</reference>
<evidence type="ECO:0000256" key="1">
    <source>
        <dbReference type="SAM" id="MobiDB-lite"/>
    </source>
</evidence>
<gene>
    <name evidence="2" type="ORF">FIBSPDRAFT_996931</name>
</gene>
<name>A0A166RD22_9AGAM</name>
<sequence length="259" mass="28176">MHSFQSAIRAAMDINDAGIDSPRGSPVMPPNIEVSRLSSPFPSPPPPSSLVSLPPAPSESDWTGGSSDWSTSDAESEHGDPPIDEPSTVNKKKRKRKRKQVPGDGAIKKALTSTRFTRKHLVSLKEKHIWCLNDENHIIAVLAGRPVAKPGELDDWPEVVAGLEAQEDYDHYCGPLPAKDFGVSHGGGQKLMQFLASTPSFLKSGSLRNDSAINNFRANPHVKCAVGFASSGFACFAPKMCKRYSDYFTRLCKYDPVKG</sequence>
<dbReference type="Proteomes" id="UP000076532">
    <property type="component" value="Unassembled WGS sequence"/>
</dbReference>